<keyword evidence="2" id="KW-0067">ATP-binding</keyword>
<reference evidence="2 3" key="1">
    <citation type="submission" date="2023-12" db="EMBL/GenBank/DDBJ databases">
        <title>Baltic Sea Cyanobacteria.</title>
        <authorList>
            <person name="Delbaje E."/>
            <person name="Fewer D.P."/>
            <person name="Shishido T.K."/>
        </authorList>
    </citation>
    <scope>NUCLEOTIDE SEQUENCE [LARGE SCALE GENOMIC DNA]</scope>
    <source>
        <strain evidence="2 3">CCNP 1315</strain>
    </source>
</reference>
<dbReference type="SUPFAM" id="SSF52540">
    <property type="entry name" value="P-loop containing nucleoside triphosphate hydrolases"/>
    <property type="match status" value="1"/>
</dbReference>
<protein>
    <submittedName>
        <fullName evidence="2">Helicase-related protein</fullName>
    </submittedName>
</protein>
<keyword evidence="2" id="KW-0347">Helicase</keyword>
<comment type="caution">
    <text evidence="2">The sequence shown here is derived from an EMBL/GenBank/DDBJ whole genome shotgun (WGS) entry which is preliminary data.</text>
</comment>
<dbReference type="Proteomes" id="UP001301728">
    <property type="component" value="Unassembled WGS sequence"/>
</dbReference>
<sequence>MIKSTLGQELGRLFEVGFNIGMLAYIEQNQLSHKFGELYQQDLPQLSFPKMIRRLADKEQVISEQNRQIIGKWSTFFLQKGFLAGLNLFSEYIKSTGWSKHQLKRLEILYYQCCFSDDNSLGTYTKGEEKSFKEVLAQFGDIEVDIAKFSKKGEFLNADTIMLIRCSKQFRVLCIDYSIFSIKSIQDLVDVDNVEVLRKLLLSEISYLKSKSVFSNLGIDTKNAELNLSKNLKGYFKAFKREDKETAKLIQAGSYSYSFFQFLQSQGLLTEETPVIFNVVGYSDRGISAMSLNRDNLDILETCSQIYKHEPKDEEIKDARKNVLRQIQRNAAKSFENGRDFLNKFSKVAKDGITSILHQERIKDFCNSIDIIPPDLAKQLQVTPDLDLRNAHAELITKALSSDATYIFLTGNPGIGKTTAIANFLKRKNCLDEGFLFFYVSPRKQVNLDIIEKFKNQQTNLLDDDRIFTLTTSANLIKNNDGKFTVNYLSNERTDDFIEQTIHFINQTNELTSTSLSKNLGRLTEDQIQDIGPHNKGVLYSICQAIYTAIKCDLSQNIVATVSIQSLKKTQSGKDTLDHFEKIFKDAYNSTEGIVVPAEMKKISSKIKNLFIMIDEITGDDSGVEFLNGMSRLLKKYEVIDSQHGFNTKIIVADASIVDPDVIKQHLEETSAEPNKIFFRKVTSKNLPLSVQSFQFNGLDATVINANSYPAKSLEIKYKIFIESIKFNENLYRIKKYDLEKRVQEEIVEDIKTFLNKPNSAQVIVYIQDKQRLADLIEKIREQQGEFKQYEDYLEIHASLSEYEKKQIPLKQNQVKVIFMTASASRGLSFPKAKHILVDIPRFEIEKNLMEVIQVIYRGRGYYEEDGIQKTLDSQDKELVFYLSEQIVYYPKNPQSSLQNSSDEQELSLQETRLNLLNIILILKTSIMTRIFGSGNIGGSYFMMIPIGGKSVFAAGQTFSSKMSMLIKQLKKEQRKRPNDELLKEVYSSLEGLLNSVDINIGNGLAFKEDQGLSYLELRESFSTKFSDLINTTLDSLLGFTPIQSGYINGSLLVVPLAGRTVEEKYKMRIGQDIVTFNNGKLLHQMLEIKNSPAYPESIRSALNEAIELVNLLEEQPNKTQKFEQNSLYFDQYYALPLFTFITGEAMSQYFSSNDEEPEDQRFRDLLATYISSLYPVSNILPIGHKYKDFPWLVFRSYSLNEMRSKLFTDKYFLTSNELNILNLILAHQD</sequence>
<keyword evidence="2" id="KW-0547">Nucleotide-binding</keyword>
<accession>A0ABU5U727</accession>
<dbReference type="PROSITE" id="PS51194">
    <property type="entry name" value="HELICASE_CTER"/>
    <property type="match status" value="1"/>
</dbReference>
<dbReference type="EMBL" id="JAYGHT010000197">
    <property type="protein sequence ID" value="MEA5522984.1"/>
    <property type="molecule type" value="Genomic_DNA"/>
</dbReference>
<keyword evidence="2" id="KW-0378">Hydrolase</keyword>
<dbReference type="RefSeq" id="WP_323273174.1">
    <property type="nucleotide sequence ID" value="NZ_JAYGHT010000197.1"/>
</dbReference>
<keyword evidence="3" id="KW-1185">Reference proteome</keyword>
<gene>
    <name evidence="2" type="ORF">VB854_29055</name>
</gene>
<proteinExistence type="predicted"/>
<feature type="domain" description="Helicase C-terminal" evidence="1">
    <location>
        <begin position="750"/>
        <end position="920"/>
    </location>
</feature>
<dbReference type="InterPro" id="IPR001650">
    <property type="entry name" value="Helicase_C-like"/>
</dbReference>
<dbReference type="InterPro" id="IPR027417">
    <property type="entry name" value="P-loop_NTPase"/>
</dbReference>
<evidence type="ECO:0000313" key="2">
    <source>
        <dbReference type="EMBL" id="MEA5522984.1"/>
    </source>
</evidence>
<evidence type="ECO:0000259" key="1">
    <source>
        <dbReference type="PROSITE" id="PS51194"/>
    </source>
</evidence>
<dbReference type="Pfam" id="PF00271">
    <property type="entry name" value="Helicase_C"/>
    <property type="match status" value="1"/>
</dbReference>
<organism evidence="2 3">
    <name type="scientific">Limnoraphis robusta CCNP1315</name>
    <dbReference type="NCBI Taxonomy" id="3110306"/>
    <lineage>
        <taxon>Bacteria</taxon>
        <taxon>Bacillati</taxon>
        <taxon>Cyanobacteriota</taxon>
        <taxon>Cyanophyceae</taxon>
        <taxon>Oscillatoriophycideae</taxon>
        <taxon>Oscillatoriales</taxon>
        <taxon>Sirenicapillariaceae</taxon>
        <taxon>Limnoraphis</taxon>
    </lineage>
</organism>
<dbReference type="GO" id="GO:0004386">
    <property type="term" value="F:helicase activity"/>
    <property type="evidence" value="ECO:0007669"/>
    <property type="project" value="UniProtKB-KW"/>
</dbReference>
<dbReference type="Gene3D" id="3.40.50.300">
    <property type="entry name" value="P-loop containing nucleotide triphosphate hydrolases"/>
    <property type="match status" value="1"/>
</dbReference>
<name>A0ABU5U727_9CYAN</name>
<evidence type="ECO:0000313" key="3">
    <source>
        <dbReference type="Proteomes" id="UP001301728"/>
    </source>
</evidence>